<comment type="caution">
    <text evidence="2">The sequence shown here is derived from an EMBL/GenBank/DDBJ whole genome shotgun (WGS) entry which is preliminary data.</text>
</comment>
<dbReference type="EMBL" id="BKCJ010004864">
    <property type="protein sequence ID" value="GEU63539.1"/>
    <property type="molecule type" value="Genomic_DNA"/>
</dbReference>
<evidence type="ECO:0008006" key="3">
    <source>
        <dbReference type="Google" id="ProtNLM"/>
    </source>
</evidence>
<feature type="region of interest" description="Disordered" evidence="1">
    <location>
        <begin position="375"/>
        <end position="395"/>
    </location>
</feature>
<reference evidence="2" key="1">
    <citation type="journal article" date="2019" name="Sci. Rep.">
        <title>Draft genome of Tanacetum cinerariifolium, the natural source of mosquito coil.</title>
        <authorList>
            <person name="Yamashiro T."/>
            <person name="Shiraishi A."/>
            <person name="Satake H."/>
            <person name="Nakayama K."/>
        </authorList>
    </citation>
    <scope>NUCLEOTIDE SEQUENCE</scope>
</reference>
<dbReference type="InterPro" id="IPR021109">
    <property type="entry name" value="Peptidase_aspartic_dom_sf"/>
</dbReference>
<protein>
    <recommendedName>
        <fullName evidence="3">Reverse transcriptase domain-containing protein</fullName>
    </recommendedName>
</protein>
<dbReference type="Gene3D" id="2.40.70.10">
    <property type="entry name" value="Acid Proteases"/>
    <property type="match status" value="1"/>
</dbReference>
<sequence>MIDSWTKYTPGYKQKKRPPNADLLSSWTTTQERSRKREDHGKGQEGRTEKYETDYSPDTNVYRELKNQIEEAIKLGKLAYLIKEIGKGKAKQTNTQHEEWVAQAVKTKPATQGKKEPILVIGVVDNPPKTKEPPKITSIEEMIFPLIQNKAPSVDLILISVPVHRIHVGRVLLDTGAAYDIIYEHCFLKLRKEIRERTRDVYTTLSKFSSKQVSPLGEINLLITIGEAHHHKSEKITFLIICANFPNMLFGRTEIAGLRMIPSTMYSAVLYQSEVGPRVIMSEYQDVRRCELVKRLKESPPEAPLQVFGCFNPEEKIIINPKYPEQTITIGRQLLTKSKQRLIKLLRDNADVFTWQYSDMMRILRTLKIRETQSRPRSSQISWQKPKKKMKKQTFKSNSWRDTRWKLYIDGASSSDGSGAGLMIVNPKGT</sequence>
<proteinExistence type="predicted"/>
<feature type="region of interest" description="Disordered" evidence="1">
    <location>
        <begin position="1"/>
        <end position="55"/>
    </location>
</feature>
<accession>A0A6L2LQX9</accession>
<organism evidence="2">
    <name type="scientific">Tanacetum cinerariifolium</name>
    <name type="common">Dalmatian daisy</name>
    <name type="synonym">Chrysanthemum cinerariifolium</name>
    <dbReference type="NCBI Taxonomy" id="118510"/>
    <lineage>
        <taxon>Eukaryota</taxon>
        <taxon>Viridiplantae</taxon>
        <taxon>Streptophyta</taxon>
        <taxon>Embryophyta</taxon>
        <taxon>Tracheophyta</taxon>
        <taxon>Spermatophyta</taxon>
        <taxon>Magnoliopsida</taxon>
        <taxon>eudicotyledons</taxon>
        <taxon>Gunneridae</taxon>
        <taxon>Pentapetalae</taxon>
        <taxon>asterids</taxon>
        <taxon>campanulids</taxon>
        <taxon>Asterales</taxon>
        <taxon>Asteraceae</taxon>
        <taxon>Asteroideae</taxon>
        <taxon>Anthemideae</taxon>
        <taxon>Anthemidinae</taxon>
        <taxon>Tanacetum</taxon>
    </lineage>
</organism>
<evidence type="ECO:0000313" key="2">
    <source>
        <dbReference type="EMBL" id="GEU63539.1"/>
    </source>
</evidence>
<feature type="compositionally biased region" description="Basic and acidic residues" evidence="1">
    <location>
        <begin position="32"/>
        <end position="53"/>
    </location>
</feature>
<dbReference type="PANTHER" id="PTHR33240:SF15">
    <property type="entry name" value="GAG-PRO-LIKE PROTEIN"/>
    <property type="match status" value="1"/>
</dbReference>
<gene>
    <name evidence="2" type="ORF">Tci_035517</name>
</gene>
<name>A0A6L2LQX9_TANCI</name>
<feature type="compositionally biased region" description="Basic residues" evidence="1">
    <location>
        <begin position="385"/>
        <end position="394"/>
    </location>
</feature>
<evidence type="ECO:0000256" key="1">
    <source>
        <dbReference type="SAM" id="MobiDB-lite"/>
    </source>
</evidence>
<dbReference type="CDD" id="cd00303">
    <property type="entry name" value="retropepsin_like"/>
    <property type="match status" value="1"/>
</dbReference>
<dbReference type="AlphaFoldDB" id="A0A6L2LQX9"/>
<dbReference type="PANTHER" id="PTHR33240">
    <property type="entry name" value="OS08G0508500 PROTEIN"/>
    <property type="match status" value="1"/>
</dbReference>